<comment type="caution">
    <text evidence="2">The sequence shown here is derived from an EMBL/GenBank/DDBJ whole genome shotgun (WGS) entry which is preliminary data.</text>
</comment>
<gene>
    <name evidence="2" type="ORF">Q9L58_010445</name>
</gene>
<organism evidence="2 3">
    <name type="scientific">Discina gigas</name>
    <dbReference type="NCBI Taxonomy" id="1032678"/>
    <lineage>
        <taxon>Eukaryota</taxon>
        <taxon>Fungi</taxon>
        <taxon>Dikarya</taxon>
        <taxon>Ascomycota</taxon>
        <taxon>Pezizomycotina</taxon>
        <taxon>Pezizomycetes</taxon>
        <taxon>Pezizales</taxon>
        <taxon>Discinaceae</taxon>
        <taxon>Discina</taxon>
    </lineage>
</organism>
<dbReference type="EMBL" id="JBBBZM010000409">
    <property type="protein sequence ID" value="KAL0630706.1"/>
    <property type="molecule type" value="Genomic_DNA"/>
</dbReference>
<accession>A0ABR3G4H3</accession>
<feature type="compositionally biased region" description="Low complexity" evidence="1">
    <location>
        <begin position="101"/>
        <end position="110"/>
    </location>
</feature>
<keyword evidence="3" id="KW-1185">Reference proteome</keyword>
<feature type="compositionally biased region" description="Low complexity" evidence="1">
    <location>
        <begin position="23"/>
        <end position="33"/>
    </location>
</feature>
<sequence length="157" mass="16442">MSKSTKPPSTPRFASRTLRAVTSASGIGSGSSSRPFFKGGTASFKKHGDRVKAEGKAEGSARKVSKTFQDASRAITSGEDLPPVPFASLPEPISPLPDSNVSVSPASSLSPTPPPPLPTPASSAIESDYSRSRKRGVDRIVGPANSLLKHWAELMKK</sequence>
<proteinExistence type="predicted"/>
<feature type="compositionally biased region" description="Basic and acidic residues" evidence="1">
    <location>
        <begin position="50"/>
        <end position="61"/>
    </location>
</feature>
<feature type="region of interest" description="Disordered" evidence="1">
    <location>
        <begin position="1"/>
        <end position="138"/>
    </location>
</feature>
<protein>
    <submittedName>
        <fullName evidence="2">Uncharacterized protein</fullName>
    </submittedName>
</protein>
<evidence type="ECO:0000256" key="1">
    <source>
        <dbReference type="SAM" id="MobiDB-lite"/>
    </source>
</evidence>
<evidence type="ECO:0000313" key="3">
    <source>
        <dbReference type="Proteomes" id="UP001447188"/>
    </source>
</evidence>
<name>A0ABR3G4H3_9PEZI</name>
<dbReference type="Proteomes" id="UP001447188">
    <property type="component" value="Unassembled WGS sequence"/>
</dbReference>
<feature type="compositionally biased region" description="Basic and acidic residues" evidence="1">
    <location>
        <begin position="128"/>
        <end position="138"/>
    </location>
</feature>
<evidence type="ECO:0000313" key="2">
    <source>
        <dbReference type="EMBL" id="KAL0630706.1"/>
    </source>
</evidence>
<reference evidence="2 3" key="1">
    <citation type="submission" date="2024-02" db="EMBL/GenBank/DDBJ databases">
        <title>Discinaceae phylogenomics.</title>
        <authorList>
            <person name="Dirks A.C."/>
            <person name="James T.Y."/>
        </authorList>
    </citation>
    <scope>NUCLEOTIDE SEQUENCE [LARGE SCALE GENOMIC DNA]</scope>
    <source>
        <strain evidence="2 3">ACD0624</strain>
    </source>
</reference>